<reference evidence="1" key="2">
    <citation type="submission" date="2022-06" db="UniProtKB">
        <authorList>
            <consortium name="EnsemblMetazoa"/>
        </authorList>
    </citation>
    <scope>IDENTIFICATION</scope>
    <source>
        <strain evidence="1">PS312</strain>
    </source>
</reference>
<evidence type="ECO:0000313" key="2">
    <source>
        <dbReference type="Proteomes" id="UP000005239"/>
    </source>
</evidence>
<name>A0A2A6BSF9_PRIPA</name>
<keyword evidence="2" id="KW-1185">Reference proteome</keyword>
<sequence length="103" mass="11449">MADNCCKKRRKGRRRRGEEGVGGRGCGAAEQSCNDRAGNMDGEKVQNVDTIIIERPEQLVYINEENKWRAARAGVALEQGTAPFDEYSAEKDAGECAWNKEDL</sequence>
<organism evidence="1 2">
    <name type="scientific">Pristionchus pacificus</name>
    <name type="common">Parasitic nematode worm</name>
    <dbReference type="NCBI Taxonomy" id="54126"/>
    <lineage>
        <taxon>Eukaryota</taxon>
        <taxon>Metazoa</taxon>
        <taxon>Ecdysozoa</taxon>
        <taxon>Nematoda</taxon>
        <taxon>Chromadorea</taxon>
        <taxon>Rhabditida</taxon>
        <taxon>Rhabditina</taxon>
        <taxon>Diplogasteromorpha</taxon>
        <taxon>Diplogasteroidea</taxon>
        <taxon>Neodiplogasteridae</taxon>
        <taxon>Pristionchus</taxon>
    </lineage>
</organism>
<proteinExistence type="predicted"/>
<accession>A0A8R1Z108</accession>
<dbReference type="Proteomes" id="UP000005239">
    <property type="component" value="Unassembled WGS sequence"/>
</dbReference>
<gene>
    <name evidence="1" type="primary">WBGene00282849</name>
</gene>
<protein>
    <submittedName>
        <fullName evidence="1">Uncharacterized protein</fullName>
    </submittedName>
</protein>
<dbReference type="AlphaFoldDB" id="A0A2A6BSF9"/>
<reference evidence="2" key="1">
    <citation type="journal article" date="2008" name="Nat. Genet.">
        <title>The Pristionchus pacificus genome provides a unique perspective on nematode lifestyle and parasitism.</title>
        <authorList>
            <person name="Dieterich C."/>
            <person name="Clifton S.W."/>
            <person name="Schuster L.N."/>
            <person name="Chinwalla A."/>
            <person name="Delehaunty K."/>
            <person name="Dinkelacker I."/>
            <person name="Fulton L."/>
            <person name="Fulton R."/>
            <person name="Godfrey J."/>
            <person name="Minx P."/>
            <person name="Mitreva M."/>
            <person name="Roeseler W."/>
            <person name="Tian H."/>
            <person name="Witte H."/>
            <person name="Yang S.P."/>
            <person name="Wilson R.K."/>
            <person name="Sommer R.J."/>
        </authorList>
    </citation>
    <scope>NUCLEOTIDE SEQUENCE [LARGE SCALE GENOMIC DNA]</scope>
    <source>
        <strain evidence="2">PS312</strain>
    </source>
</reference>
<accession>A0A2A6BSF9</accession>
<dbReference type="EnsemblMetazoa" id="PPA44480.1">
    <property type="protein sequence ID" value="PPA44480.1"/>
    <property type="gene ID" value="WBGene00282849"/>
</dbReference>
<evidence type="ECO:0000313" key="1">
    <source>
        <dbReference type="EnsemblMetazoa" id="PPA44480.1"/>
    </source>
</evidence>